<evidence type="ECO:0000256" key="2">
    <source>
        <dbReference type="SAM" id="Phobius"/>
    </source>
</evidence>
<proteinExistence type="predicted"/>
<feature type="compositionally biased region" description="Acidic residues" evidence="1">
    <location>
        <begin position="37"/>
        <end position="54"/>
    </location>
</feature>
<evidence type="ECO:0008006" key="6">
    <source>
        <dbReference type="Google" id="ProtNLM"/>
    </source>
</evidence>
<feature type="compositionally biased region" description="Low complexity" evidence="1">
    <location>
        <begin position="215"/>
        <end position="239"/>
    </location>
</feature>
<organism evidence="4 5">
    <name type="scientific">Trametes cubensis</name>
    <dbReference type="NCBI Taxonomy" id="1111947"/>
    <lineage>
        <taxon>Eukaryota</taxon>
        <taxon>Fungi</taxon>
        <taxon>Dikarya</taxon>
        <taxon>Basidiomycota</taxon>
        <taxon>Agaricomycotina</taxon>
        <taxon>Agaricomycetes</taxon>
        <taxon>Polyporales</taxon>
        <taxon>Polyporaceae</taxon>
        <taxon>Trametes</taxon>
    </lineage>
</organism>
<feature type="region of interest" description="Disordered" evidence="1">
    <location>
        <begin position="30"/>
        <end position="70"/>
    </location>
</feature>
<keyword evidence="5" id="KW-1185">Reference proteome</keyword>
<keyword evidence="2" id="KW-0812">Transmembrane</keyword>
<keyword evidence="2" id="KW-1133">Transmembrane helix</keyword>
<dbReference type="AlphaFoldDB" id="A0AAD7TXZ8"/>
<name>A0AAD7TXZ8_9APHY</name>
<comment type="caution">
    <text evidence="4">The sequence shown here is derived from an EMBL/GenBank/DDBJ whole genome shotgun (WGS) entry which is preliminary data.</text>
</comment>
<feature type="region of interest" description="Disordered" evidence="1">
    <location>
        <begin position="180"/>
        <end position="315"/>
    </location>
</feature>
<evidence type="ECO:0000256" key="3">
    <source>
        <dbReference type="SAM" id="SignalP"/>
    </source>
</evidence>
<dbReference type="Proteomes" id="UP001215151">
    <property type="component" value="Unassembled WGS sequence"/>
</dbReference>
<accession>A0AAD7TXZ8</accession>
<evidence type="ECO:0000313" key="4">
    <source>
        <dbReference type="EMBL" id="KAJ8488894.1"/>
    </source>
</evidence>
<feature type="compositionally biased region" description="Polar residues" evidence="1">
    <location>
        <begin position="252"/>
        <end position="267"/>
    </location>
</feature>
<evidence type="ECO:0000313" key="5">
    <source>
        <dbReference type="Proteomes" id="UP001215151"/>
    </source>
</evidence>
<evidence type="ECO:0000256" key="1">
    <source>
        <dbReference type="SAM" id="MobiDB-lite"/>
    </source>
</evidence>
<gene>
    <name evidence="4" type="ORF">ONZ51_g3258</name>
</gene>
<sequence>MQLRLPLWYIWVLLCAFLLKGRAAPIFGNGLQSRDDDHDDDDDSDDGDDGDNDDNSQHHHASSTTQQPSGVGKGAIAGIVIGCLLLLLLVGLLGWWCVRRARRQARLRYPVAVTVPNPPSMRQNLSSPVQGNPYNPFAVRPQSTTAQSAIHATPAATLFFDGAPQGQILNGNPIIAAHASPAADSLPNPYDQDIPPPVPPRDRRNVVSLASTAEPTSLDTSSSPTSHSRSYSYSAAPSAWTHEESSAPLLSRDSTQTSRLTASSSLHQEIVGYQKALEAHYRKEEDDAEGRPGGIGGSSALQEDPPPVYRDRDEQ</sequence>
<feature type="chain" id="PRO_5042219295" description="Mid2 domain-containing protein" evidence="3">
    <location>
        <begin position="24"/>
        <end position="315"/>
    </location>
</feature>
<feature type="transmembrane region" description="Helical" evidence="2">
    <location>
        <begin position="75"/>
        <end position="98"/>
    </location>
</feature>
<keyword evidence="3" id="KW-0732">Signal</keyword>
<feature type="signal peptide" evidence="3">
    <location>
        <begin position="1"/>
        <end position="23"/>
    </location>
</feature>
<keyword evidence="2" id="KW-0472">Membrane</keyword>
<reference evidence="4" key="1">
    <citation type="submission" date="2022-11" db="EMBL/GenBank/DDBJ databases">
        <title>Genome Sequence of Cubamyces cubensis.</title>
        <authorList>
            <person name="Buettner E."/>
        </authorList>
    </citation>
    <scope>NUCLEOTIDE SEQUENCE</scope>
    <source>
        <strain evidence="4">MPL-01</strain>
    </source>
</reference>
<dbReference type="EMBL" id="JAPEVG010000056">
    <property type="protein sequence ID" value="KAJ8488894.1"/>
    <property type="molecule type" value="Genomic_DNA"/>
</dbReference>
<protein>
    <recommendedName>
        <fullName evidence="6">Mid2 domain-containing protein</fullName>
    </recommendedName>
</protein>